<gene>
    <name evidence="1" type="ORF">CFP75_34025</name>
</gene>
<dbReference type="Proteomes" id="UP000215563">
    <property type="component" value="Unassembled WGS sequence"/>
</dbReference>
<sequence>MAFSDGDCIQDQYGNRYTLTIDEARQYITGAVRSSQGGGPWILTGSYVQSGPADPWVYELTVTNTNGAGQPGFVAV</sequence>
<proteinExistence type="predicted"/>
<keyword evidence="2" id="KW-1185">Reference proteome</keyword>
<dbReference type="EMBL" id="NMQU01000117">
    <property type="protein sequence ID" value="OXM44566.1"/>
    <property type="molecule type" value="Genomic_DNA"/>
</dbReference>
<evidence type="ECO:0000313" key="1">
    <source>
        <dbReference type="EMBL" id="OXM44566.1"/>
    </source>
</evidence>
<accession>A0A229RD46</accession>
<reference evidence="1 2" key="1">
    <citation type="submission" date="2017-07" db="EMBL/GenBank/DDBJ databases">
        <title>Amycolatopsis alba DSM 44262 Genome sequencing and assembly.</title>
        <authorList>
            <person name="Kaur N."/>
            <person name="Mayilraj S."/>
        </authorList>
    </citation>
    <scope>NUCLEOTIDE SEQUENCE [LARGE SCALE GENOMIC DNA]</scope>
    <source>
        <strain evidence="1 2">DSM 44262</strain>
    </source>
</reference>
<comment type="caution">
    <text evidence="1">The sequence shown here is derived from an EMBL/GenBank/DDBJ whole genome shotgun (WGS) entry which is preliminary data.</text>
</comment>
<protein>
    <submittedName>
        <fullName evidence="1">Uncharacterized protein</fullName>
    </submittedName>
</protein>
<name>A0A229RD46_AMYAL</name>
<organism evidence="1 2">
    <name type="scientific">Amycolatopsis alba DSM 44262</name>
    <dbReference type="NCBI Taxonomy" id="1125972"/>
    <lineage>
        <taxon>Bacteria</taxon>
        <taxon>Bacillati</taxon>
        <taxon>Actinomycetota</taxon>
        <taxon>Actinomycetes</taxon>
        <taxon>Pseudonocardiales</taxon>
        <taxon>Pseudonocardiaceae</taxon>
        <taxon>Amycolatopsis</taxon>
    </lineage>
</organism>
<dbReference type="AlphaFoldDB" id="A0A229RD46"/>
<evidence type="ECO:0000313" key="2">
    <source>
        <dbReference type="Proteomes" id="UP000215563"/>
    </source>
</evidence>
<dbReference type="RefSeq" id="WP_020629349.1">
    <property type="nucleotide sequence ID" value="NZ_KB913032.1"/>
</dbReference>